<sequence>MRGQAACRDEWEDVHRTPGPRAVGRYCVSQKEGQTAIFGASMLVVLHFHIPRDLMTFLPPSQQSQAGI</sequence>
<evidence type="ECO:0000313" key="1">
    <source>
        <dbReference type="EMBL" id="KAJ5232512.1"/>
    </source>
</evidence>
<comment type="caution">
    <text evidence="1">The sequence shown here is derived from an EMBL/GenBank/DDBJ whole genome shotgun (WGS) entry which is preliminary data.</text>
</comment>
<accession>A0A9W9P1P4</accession>
<organism evidence="1 2">
    <name type="scientific">Penicillium chermesinum</name>
    <dbReference type="NCBI Taxonomy" id="63820"/>
    <lineage>
        <taxon>Eukaryota</taxon>
        <taxon>Fungi</taxon>
        <taxon>Dikarya</taxon>
        <taxon>Ascomycota</taxon>
        <taxon>Pezizomycotina</taxon>
        <taxon>Eurotiomycetes</taxon>
        <taxon>Eurotiomycetidae</taxon>
        <taxon>Eurotiales</taxon>
        <taxon>Aspergillaceae</taxon>
        <taxon>Penicillium</taxon>
    </lineage>
</organism>
<evidence type="ECO:0000313" key="2">
    <source>
        <dbReference type="Proteomes" id="UP001150941"/>
    </source>
</evidence>
<dbReference type="RefSeq" id="XP_058330505.1">
    <property type="nucleotide sequence ID" value="XM_058474765.1"/>
</dbReference>
<gene>
    <name evidence="1" type="ORF">N7468_005468</name>
</gene>
<dbReference type="EMBL" id="JAPQKS010000004">
    <property type="protein sequence ID" value="KAJ5232512.1"/>
    <property type="molecule type" value="Genomic_DNA"/>
</dbReference>
<protein>
    <submittedName>
        <fullName evidence="1">Uncharacterized protein</fullName>
    </submittedName>
</protein>
<dbReference type="AlphaFoldDB" id="A0A9W9P1P4"/>
<reference evidence="1" key="2">
    <citation type="journal article" date="2023" name="IMA Fungus">
        <title>Comparative genomic study of the Penicillium genus elucidates a diverse pangenome and 15 lateral gene transfer events.</title>
        <authorList>
            <person name="Petersen C."/>
            <person name="Sorensen T."/>
            <person name="Nielsen M.R."/>
            <person name="Sondergaard T.E."/>
            <person name="Sorensen J.L."/>
            <person name="Fitzpatrick D.A."/>
            <person name="Frisvad J.C."/>
            <person name="Nielsen K.L."/>
        </authorList>
    </citation>
    <scope>NUCLEOTIDE SEQUENCE</scope>
    <source>
        <strain evidence="1">IBT 19713</strain>
    </source>
</reference>
<dbReference type="GeneID" id="83202068"/>
<reference evidence="1" key="1">
    <citation type="submission" date="2022-11" db="EMBL/GenBank/DDBJ databases">
        <authorList>
            <person name="Petersen C."/>
        </authorList>
    </citation>
    <scope>NUCLEOTIDE SEQUENCE</scope>
    <source>
        <strain evidence="1">IBT 19713</strain>
    </source>
</reference>
<dbReference type="Proteomes" id="UP001150941">
    <property type="component" value="Unassembled WGS sequence"/>
</dbReference>
<name>A0A9W9P1P4_9EURO</name>
<keyword evidence="2" id="KW-1185">Reference proteome</keyword>
<proteinExistence type="predicted"/>